<dbReference type="EMBL" id="BASE01000035">
    <property type="protein sequence ID" value="GAM13553.1"/>
    <property type="molecule type" value="Genomic_DNA"/>
</dbReference>
<dbReference type="InterPro" id="IPR024029">
    <property type="entry name" value="Pyridox_Oxase_FMN-dep"/>
</dbReference>
<evidence type="ECO:0000313" key="3">
    <source>
        <dbReference type="Proteomes" id="UP000031014"/>
    </source>
</evidence>
<evidence type="ECO:0000313" key="2">
    <source>
        <dbReference type="EMBL" id="GAM13553.1"/>
    </source>
</evidence>
<keyword evidence="2" id="KW-0378">Hydrolase</keyword>
<accession>A0A0A8X0V7</accession>
<dbReference type="InterPro" id="IPR012349">
    <property type="entry name" value="Split_barrel_FMN-bd"/>
</dbReference>
<proteinExistence type="predicted"/>
<dbReference type="RefSeq" id="WP_041965385.1">
    <property type="nucleotide sequence ID" value="NZ_BASE01000035.1"/>
</dbReference>
<dbReference type="PANTHER" id="PTHR42815:SF2">
    <property type="entry name" value="FAD-BINDING, PUTATIVE (AFU_ORTHOLOGUE AFUA_6G07600)-RELATED"/>
    <property type="match status" value="1"/>
</dbReference>
<feature type="domain" description="Pyridoxamine 5'-phosphate oxidase N-terminal" evidence="1">
    <location>
        <begin position="31"/>
        <end position="150"/>
    </location>
</feature>
<dbReference type="Pfam" id="PF01243">
    <property type="entry name" value="PNPOx_N"/>
    <property type="match status" value="1"/>
</dbReference>
<keyword evidence="3" id="KW-1185">Reference proteome</keyword>
<dbReference type="OrthoDB" id="9796486at2"/>
<dbReference type="AlphaFoldDB" id="A0A0A8X0V7"/>
<gene>
    <name evidence="2" type="ORF">SAMD00020551_1698</name>
</gene>
<dbReference type="Gene3D" id="2.30.110.10">
    <property type="entry name" value="Electron Transport, Fmn-binding Protein, Chain A"/>
    <property type="match status" value="1"/>
</dbReference>
<organism evidence="2 3">
    <name type="scientific">Mesobacillus selenatarsenatis (strain DSM 18680 / JCM 14380 / FERM P-15431 / SF-1)</name>
    <dbReference type="NCBI Taxonomy" id="1321606"/>
    <lineage>
        <taxon>Bacteria</taxon>
        <taxon>Bacillati</taxon>
        <taxon>Bacillota</taxon>
        <taxon>Bacilli</taxon>
        <taxon>Bacillales</taxon>
        <taxon>Bacillaceae</taxon>
        <taxon>Mesobacillus</taxon>
    </lineage>
</organism>
<dbReference type="Proteomes" id="UP000031014">
    <property type="component" value="Unassembled WGS sequence"/>
</dbReference>
<name>A0A0A8X0V7_MESS1</name>
<comment type="caution">
    <text evidence="2">The sequence shown here is derived from an EMBL/GenBank/DDBJ whole genome shotgun (WGS) entry which is preliminary data.</text>
</comment>
<dbReference type="PANTHER" id="PTHR42815">
    <property type="entry name" value="FAD-BINDING, PUTATIVE (AFU_ORTHOLOGUE AFUA_6G07600)-RELATED"/>
    <property type="match status" value="1"/>
</dbReference>
<dbReference type="NCBIfam" id="TIGR04025">
    <property type="entry name" value="PPOX_FMN_DR2398"/>
    <property type="match status" value="1"/>
</dbReference>
<dbReference type="InterPro" id="IPR011576">
    <property type="entry name" value="Pyridox_Oxase_N"/>
</dbReference>
<evidence type="ECO:0000259" key="1">
    <source>
        <dbReference type="Pfam" id="PF01243"/>
    </source>
</evidence>
<dbReference type="SUPFAM" id="SSF50475">
    <property type="entry name" value="FMN-binding split barrel"/>
    <property type="match status" value="1"/>
</dbReference>
<reference evidence="2 3" key="1">
    <citation type="submission" date="2013-06" db="EMBL/GenBank/DDBJ databases">
        <title>Whole genome shotgun sequence of Bacillus selenatarsenatis SF-1.</title>
        <authorList>
            <person name="Kuroda M."/>
            <person name="Sei K."/>
            <person name="Yamashita M."/>
            <person name="Ike M."/>
        </authorList>
    </citation>
    <scope>NUCLEOTIDE SEQUENCE [LARGE SCALE GENOMIC DNA]</scope>
    <source>
        <strain evidence="2 3">SF-1</strain>
    </source>
</reference>
<dbReference type="STRING" id="1321606.SAMD00020551_1698"/>
<dbReference type="GO" id="GO:0016787">
    <property type="term" value="F:hydrolase activity"/>
    <property type="evidence" value="ECO:0007669"/>
    <property type="project" value="UniProtKB-KW"/>
</dbReference>
<sequence>MNHVINSFAELRTLFGEPSELAKRKVIPFVDEHCRNYIDQSPFLVLSTSDENGHTDASPRGDAPGFVLVLDENRVVIPDRPGNKRMDSLKNILSNPRVGLLFLIPGMPETLRVNGKASLTREPELLERMKAGGKNPLLGIVVEIEECYIQCGKALKRSGLWDPESWADTSDLPSGAEILAAHSKLPGSSEADIKKRLEEGYKNRLY</sequence>
<protein>
    <submittedName>
        <fullName evidence="2">Phosphohydrolase (MutT/nudix family protein)</fullName>
    </submittedName>
</protein>